<keyword evidence="1" id="KW-0472">Membrane</keyword>
<feature type="transmembrane region" description="Helical" evidence="1">
    <location>
        <begin position="106"/>
        <end position="127"/>
    </location>
</feature>
<feature type="transmembrane region" description="Helical" evidence="1">
    <location>
        <begin position="76"/>
        <end position="94"/>
    </location>
</feature>
<feature type="transmembrane region" description="Helical" evidence="1">
    <location>
        <begin position="48"/>
        <end position="69"/>
    </location>
</feature>
<evidence type="ECO:0000313" key="3">
    <source>
        <dbReference type="Proteomes" id="UP001141629"/>
    </source>
</evidence>
<dbReference type="EMBL" id="JACKVK010000008">
    <property type="protein sequence ID" value="MCV7421159.1"/>
    <property type="molecule type" value="Genomic_DNA"/>
</dbReference>
<protein>
    <submittedName>
        <fullName evidence="2">PA-phosphatase</fullName>
    </submittedName>
</protein>
<dbReference type="InterPro" id="IPR036938">
    <property type="entry name" value="PAP2/HPO_sf"/>
</dbReference>
<keyword evidence="1" id="KW-1133">Transmembrane helix</keyword>
<accession>A0A9X3BT10</accession>
<feature type="transmembrane region" description="Helical" evidence="1">
    <location>
        <begin position="158"/>
        <end position="176"/>
    </location>
</feature>
<reference evidence="2" key="2">
    <citation type="journal article" date="2022" name="BMC Genomics">
        <title>Comparative genome analysis of mycobacteria focusing on tRNA and non-coding RNA.</title>
        <authorList>
            <person name="Behra P.R.K."/>
            <person name="Pettersson B.M.F."/>
            <person name="Ramesh M."/>
            <person name="Das S."/>
            <person name="Dasgupta S."/>
            <person name="Kirsebom L.A."/>
        </authorList>
    </citation>
    <scope>NUCLEOTIDE SEQUENCE</scope>
    <source>
        <strain evidence="2">DSM 44838</strain>
    </source>
</reference>
<name>A0A9X3BT10_9MYCO</name>
<keyword evidence="1" id="KW-0812">Transmembrane</keyword>
<keyword evidence="3" id="KW-1185">Reference proteome</keyword>
<dbReference type="Proteomes" id="UP001141629">
    <property type="component" value="Unassembled WGS sequence"/>
</dbReference>
<organism evidence="2 3">
    <name type="scientific">Mycobacterium yunnanensis</name>
    <dbReference type="NCBI Taxonomy" id="368477"/>
    <lineage>
        <taxon>Bacteria</taxon>
        <taxon>Bacillati</taxon>
        <taxon>Actinomycetota</taxon>
        <taxon>Actinomycetes</taxon>
        <taxon>Mycobacteriales</taxon>
        <taxon>Mycobacteriaceae</taxon>
        <taxon>Mycobacterium</taxon>
    </lineage>
</organism>
<dbReference type="SUPFAM" id="SSF48317">
    <property type="entry name" value="Acid phosphatase/Vanadium-dependent haloperoxidase"/>
    <property type="match status" value="1"/>
</dbReference>
<proteinExistence type="predicted"/>
<feature type="transmembrane region" description="Helical" evidence="1">
    <location>
        <begin position="132"/>
        <end position="152"/>
    </location>
</feature>
<gene>
    <name evidence="2" type="ORF">H7K45_11465</name>
</gene>
<evidence type="ECO:0000313" key="2">
    <source>
        <dbReference type="EMBL" id="MCV7421159.1"/>
    </source>
</evidence>
<comment type="caution">
    <text evidence="2">The sequence shown here is derived from an EMBL/GenBank/DDBJ whole genome shotgun (WGS) entry which is preliminary data.</text>
</comment>
<reference evidence="2" key="1">
    <citation type="submission" date="2020-07" db="EMBL/GenBank/DDBJ databases">
        <authorList>
            <person name="Pettersson B.M.F."/>
            <person name="Behra P.R.K."/>
            <person name="Ramesh M."/>
            <person name="Das S."/>
            <person name="Dasgupta S."/>
            <person name="Kirsebom L.A."/>
        </authorList>
    </citation>
    <scope>NUCLEOTIDE SEQUENCE</scope>
    <source>
        <strain evidence="2">DSM 44838</strain>
    </source>
</reference>
<evidence type="ECO:0000256" key="1">
    <source>
        <dbReference type="SAM" id="Phobius"/>
    </source>
</evidence>
<dbReference type="AlphaFoldDB" id="A0A9X3BT10"/>
<sequence length="201" mass="21755">MNPASRWWPAVGLPLMIALGLAVGDGSTRVDDWFSRNGWAAHPMIGELLFFTEPLLLQLILISAFVVALYRRRWRLAAVVVLVPLAGVVAVRVLKRLFGREREGALAYPSGHVTVMMTVLGMVLLVWGARRWLLLTAAMFAVLGTAGQALTYHYFTDTIGAVLLGSSLVVLAATAAKLDGCQPRCDLDHSNGLAWGNDSNA</sequence>
<dbReference type="Gene3D" id="1.20.144.10">
    <property type="entry name" value="Phosphatidic acid phosphatase type 2/haloperoxidase"/>
    <property type="match status" value="1"/>
</dbReference>